<accession>A0ABR8MND6</accession>
<sequence>MTIMNEERLSSAPHKPADVVPFLEAYIAKKEEEIAEIEQMVSRYEERRLKEERAYQAMSSLRKLLSGRKPAHHLAVEYIHYIKQPMERARMLRHEIERARALRDSAVPEAAKLSELESFR</sequence>
<organism evidence="2 3">
    <name type="scientific">Paenibacillus terricola</name>
    <dbReference type="NCBI Taxonomy" id="2763503"/>
    <lineage>
        <taxon>Bacteria</taxon>
        <taxon>Bacillati</taxon>
        <taxon>Bacillota</taxon>
        <taxon>Bacilli</taxon>
        <taxon>Bacillales</taxon>
        <taxon>Paenibacillaceae</taxon>
        <taxon>Paenibacillus</taxon>
    </lineage>
</organism>
<evidence type="ECO:0000313" key="3">
    <source>
        <dbReference type="Proteomes" id="UP000609346"/>
    </source>
</evidence>
<keyword evidence="1" id="KW-0175">Coiled coil</keyword>
<dbReference type="EMBL" id="JACXZA010000001">
    <property type="protein sequence ID" value="MBD3917522.1"/>
    <property type="molecule type" value="Genomic_DNA"/>
</dbReference>
<proteinExistence type="predicted"/>
<comment type="caution">
    <text evidence="2">The sequence shown here is derived from an EMBL/GenBank/DDBJ whole genome shotgun (WGS) entry which is preliminary data.</text>
</comment>
<dbReference type="RefSeq" id="WP_191201811.1">
    <property type="nucleotide sequence ID" value="NZ_JACXZA010000001.1"/>
</dbReference>
<evidence type="ECO:0000256" key="1">
    <source>
        <dbReference type="SAM" id="Coils"/>
    </source>
</evidence>
<protein>
    <submittedName>
        <fullName evidence="2">Uncharacterized protein</fullName>
    </submittedName>
</protein>
<dbReference type="Proteomes" id="UP000609346">
    <property type="component" value="Unassembled WGS sequence"/>
</dbReference>
<name>A0ABR8MND6_9BACL</name>
<gene>
    <name evidence="2" type="ORF">H8B09_02050</name>
</gene>
<evidence type="ECO:0000313" key="2">
    <source>
        <dbReference type="EMBL" id="MBD3917522.1"/>
    </source>
</evidence>
<reference evidence="2 3" key="1">
    <citation type="submission" date="2020-09" db="EMBL/GenBank/DDBJ databases">
        <title>Paenibacillus sp. strain PR3 16S rRNA gene Genome sequencing and assembly.</title>
        <authorList>
            <person name="Kim J."/>
        </authorList>
    </citation>
    <scope>NUCLEOTIDE SEQUENCE [LARGE SCALE GENOMIC DNA]</scope>
    <source>
        <strain evidence="2 3">PR3</strain>
    </source>
</reference>
<keyword evidence="3" id="KW-1185">Reference proteome</keyword>
<feature type="coiled-coil region" evidence="1">
    <location>
        <begin position="23"/>
        <end position="54"/>
    </location>
</feature>